<gene>
    <name evidence="5" type="ORF">GGI19_004903</name>
</gene>
<proteinExistence type="inferred from homology"/>
<evidence type="ECO:0000259" key="3">
    <source>
        <dbReference type="Pfam" id="PF00501"/>
    </source>
</evidence>
<dbReference type="Gene3D" id="3.30.300.30">
    <property type="match status" value="1"/>
</dbReference>
<dbReference type="Pfam" id="PF00501">
    <property type="entry name" value="AMP-binding"/>
    <property type="match status" value="1"/>
</dbReference>
<dbReference type="PANTHER" id="PTHR24096:SF149">
    <property type="entry name" value="AMP-BINDING DOMAIN-CONTAINING PROTEIN-RELATED"/>
    <property type="match status" value="1"/>
</dbReference>
<dbReference type="InterPro" id="IPR000873">
    <property type="entry name" value="AMP-dep_synth/lig_dom"/>
</dbReference>
<dbReference type="CDD" id="cd05911">
    <property type="entry name" value="Firefly_Luc_like"/>
    <property type="match status" value="1"/>
</dbReference>
<dbReference type="EMBL" id="JANBUH010000497">
    <property type="protein sequence ID" value="KAJ2750784.1"/>
    <property type="molecule type" value="Genomic_DNA"/>
</dbReference>
<feature type="domain" description="AMP-binding enzyme C-terminal" evidence="4">
    <location>
        <begin position="464"/>
        <end position="547"/>
    </location>
</feature>
<evidence type="ECO:0000313" key="5">
    <source>
        <dbReference type="EMBL" id="KAJ2750784.1"/>
    </source>
</evidence>
<dbReference type="Pfam" id="PF13193">
    <property type="entry name" value="AMP-binding_C"/>
    <property type="match status" value="1"/>
</dbReference>
<comment type="caution">
    <text evidence="5">The sequence shown here is derived from an EMBL/GenBank/DDBJ whole genome shotgun (WGS) entry which is preliminary data.</text>
</comment>
<dbReference type="InterPro" id="IPR025110">
    <property type="entry name" value="AMP-bd_C"/>
</dbReference>
<dbReference type="SUPFAM" id="SSF56801">
    <property type="entry name" value="Acetyl-CoA synthetase-like"/>
    <property type="match status" value="1"/>
</dbReference>
<reference evidence="5" key="1">
    <citation type="submission" date="2022-07" db="EMBL/GenBank/DDBJ databases">
        <title>Phylogenomic reconstructions and comparative analyses of Kickxellomycotina fungi.</title>
        <authorList>
            <person name="Reynolds N.K."/>
            <person name="Stajich J.E."/>
            <person name="Barry K."/>
            <person name="Grigoriev I.V."/>
            <person name="Crous P."/>
            <person name="Smith M.E."/>
        </authorList>
    </citation>
    <scope>NUCLEOTIDE SEQUENCE</scope>
    <source>
        <strain evidence="5">BCRC 34297</strain>
    </source>
</reference>
<dbReference type="PROSITE" id="PS00455">
    <property type="entry name" value="AMP_BINDING"/>
    <property type="match status" value="1"/>
</dbReference>
<dbReference type="Proteomes" id="UP001140011">
    <property type="component" value="Unassembled WGS sequence"/>
</dbReference>
<comment type="similarity">
    <text evidence="1">Belongs to the ATP-dependent AMP-binding enzyme family.</text>
</comment>
<feature type="domain" description="AMP-dependent synthetase/ligase" evidence="3">
    <location>
        <begin position="27"/>
        <end position="413"/>
    </location>
</feature>
<dbReference type="InterPro" id="IPR045851">
    <property type="entry name" value="AMP-bd_C_sf"/>
</dbReference>
<evidence type="ECO:0000256" key="1">
    <source>
        <dbReference type="ARBA" id="ARBA00006432"/>
    </source>
</evidence>
<dbReference type="OrthoDB" id="10253115at2759"/>
<evidence type="ECO:0000256" key="2">
    <source>
        <dbReference type="ARBA" id="ARBA00022598"/>
    </source>
</evidence>
<protein>
    <submittedName>
        <fullName evidence="5">Uncharacterized protein</fullName>
    </submittedName>
</protein>
<dbReference type="PANTHER" id="PTHR24096">
    <property type="entry name" value="LONG-CHAIN-FATTY-ACID--COA LIGASE"/>
    <property type="match status" value="1"/>
</dbReference>
<keyword evidence="6" id="KW-1185">Reference proteome</keyword>
<dbReference type="GO" id="GO:0016405">
    <property type="term" value="F:CoA-ligase activity"/>
    <property type="evidence" value="ECO:0007669"/>
    <property type="project" value="TreeGrafter"/>
</dbReference>
<dbReference type="AlphaFoldDB" id="A0A9W8GXF2"/>
<dbReference type="Gene3D" id="3.40.50.12780">
    <property type="entry name" value="N-terminal domain of ligase-like"/>
    <property type="match status" value="1"/>
</dbReference>
<sequence length="565" mass="61451">MLFKSVVPTVDIPGLDLPRFLLGGAKKAAPSSDTIAYHDLGTKESVTFRDLEDMNHQVASGLANHLHIKHGDIVAIFASNNVYYASLFLGILSAGAVCCTLSSTLRESEFAYQMADSGAKAVFVDVAHLPIVRRALEQGALKIPAERVVVIDSDYCGSEQFTRLSQVLSTQPYQPLCINSKWESARTLAVVIYSSGTTGLPKGVMLSHYNFIGHLVTQGATFQYFEAQSLLEGTAPSLELTTTPPMRILAILPFSHIYGLTALITNSIASGKSQYILNNYSIDGLLTAIHEHKIESVLVVPSIIGQIAKHRNLDTYDLSSLRVIGCGASHLPASLHETITKRLPVTIGSGYGMSETCSGITLMTRFKCVSGSVGFLHPGMEAKIVDPQNKRCLGYGQEGELCVRGDVVMLGYLNRAEETRKTIDDDGFLHTGDIGYISESNHVFITDRLKELIKYKGLQVPPTELEGILAEHPLVVDAGVIGVEDHERGTEVPKAYVTLRDPSSSKALRKKVARDLVEWVASRVAPHKRLRGGVEIVSAIARNQSGKILRTELRAKHLAQHGSKL</sequence>
<accession>A0A9W8GXF2</accession>
<keyword evidence="2" id="KW-0436">Ligase</keyword>
<dbReference type="InterPro" id="IPR020845">
    <property type="entry name" value="AMP-binding_CS"/>
</dbReference>
<evidence type="ECO:0000259" key="4">
    <source>
        <dbReference type="Pfam" id="PF13193"/>
    </source>
</evidence>
<dbReference type="InterPro" id="IPR042099">
    <property type="entry name" value="ANL_N_sf"/>
</dbReference>
<organism evidence="5 6">
    <name type="scientific">Coemansia pectinata</name>
    <dbReference type="NCBI Taxonomy" id="1052879"/>
    <lineage>
        <taxon>Eukaryota</taxon>
        <taxon>Fungi</taxon>
        <taxon>Fungi incertae sedis</taxon>
        <taxon>Zoopagomycota</taxon>
        <taxon>Kickxellomycotina</taxon>
        <taxon>Kickxellomycetes</taxon>
        <taxon>Kickxellales</taxon>
        <taxon>Kickxellaceae</taxon>
        <taxon>Coemansia</taxon>
    </lineage>
</organism>
<evidence type="ECO:0000313" key="6">
    <source>
        <dbReference type="Proteomes" id="UP001140011"/>
    </source>
</evidence>
<name>A0A9W8GXF2_9FUNG</name>